<sequence length="141" mass="16348">MLTLFQEHLPDFEKIPPHYLHHDDWWREKKEPRSIKGVALRGEMNVIRLAVYPLAQSTSNDLDLCGQPHDHVNRRSDTGADLSMSLYFETREMFQYMDTSFGDSLIPPEFGDLSRYYAELGNVEIVQNSLDAGADRRQMES</sequence>
<keyword evidence="2" id="KW-1185">Reference proteome</keyword>
<dbReference type="AlphaFoldDB" id="A0A4Z1FER3"/>
<dbReference type="EMBL" id="PQXI01000143">
    <property type="protein sequence ID" value="TGO23106.1"/>
    <property type="molecule type" value="Genomic_DNA"/>
</dbReference>
<comment type="caution">
    <text evidence="1">The sequence shown here is derived from an EMBL/GenBank/DDBJ whole genome shotgun (WGS) entry which is preliminary data.</text>
</comment>
<evidence type="ECO:0000313" key="2">
    <source>
        <dbReference type="Proteomes" id="UP000297910"/>
    </source>
</evidence>
<dbReference type="Proteomes" id="UP000297910">
    <property type="component" value="Unassembled WGS sequence"/>
</dbReference>
<gene>
    <name evidence="1" type="ORF">BPAE_0143g00030</name>
</gene>
<proteinExistence type="predicted"/>
<accession>A0A4Z1FER3</accession>
<name>A0A4Z1FER3_9HELO</name>
<protein>
    <submittedName>
        <fullName evidence="1">Uncharacterized protein</fullName>
    </submittedName>
</protein>
<evidence type="ECO:0000313" key="1">
    <source>
        <dbReference type="EMBL" id="TGO23106.1"/>
    </source>
</evidence>
<organism evidence="1 2">
    <name type="scientific">Botrytis paeoniae</name>
    <dbReference type="NCBI Taxonomy" id="278948"/>
    <lineage>
        <taxon>Eukaryota</taxon>
        <taxon>Fungi</taxon>
        <taxon>Dikarya</taxon>
        <taxon>Ascomycota</taxon>
        <taxon>Pezizomycotina</taxon>
        <taxon>Leotiomycetes</taxon>
        <taxon>Helotiales</taxon>
        <taxon>Sclerotiniaceae</taxon>
        <taxon>Botrytis</taxon>
    </lineage>
</organism>
<reference evidence="1 2" key="1">
    <citation type="submission" date="2017-12" db="EMBL/GenBank/DDBJ databases">
        <title>Comparative genomics of Botrytis spp.</title>
        <authorList>
            <person name="Valero-Jimenez C.A."/>
            <person name="Tapia P."/>
            <person name="Veloso J."/>
            <person name="Silva-Moreno E."/>
            <person name="Staats M."/>
            <person name="Valdes J.H."/>
            <person name="Van Kan J.A.L."/>
        </authorList>
    </citation>
    <scope>NUCLEOTIDE SEQUENCE [LARGE SCALE GENOMIC DNA]</scope>
    <source>
        <strain evidence="1 2">Bp0003</strain>
    </source>
</reference>